<organism evidence="1 2">
    <name type="scientific">Ameca splendens</name>
    <dbReference type="NCBI Taxonomy" id="208324"/>
    <lineage>
        <taxon>Eukaryota</taxon>
        <taxon>Metazoa</taxon>
        <taxon>Chordata</taxon>
        <taxon>Craniata</taxon>
        <taxon>Vertebrata</taxon>
        <taxon>Euteleostomi</taxon>
        <taxon>Actinopterygii</taxon>
        <taxon>Neopterygii</taxon>
        <taxon>Teleostei</taxon>
        <taxon>Neoteleostei</taxon>
        <taxon>Acanthomorphata</taxon>
        <taxon>Ovalentaria</taxon>
        <taxon>Atherinomorphae</taxon>
        <taxon>Cyprinodontiformes</taxon>
        <taxon>Goodeidae</taxon>
        <taxon>Ameca</taxon>
    </lineage>
</organism>
<comment type="caution">
    <text evidence="1">The sequence shown here is derived from an EMBL/GenBank/DDBJ whole genome shotgun (WGS) entry which is preliminary data.</text>
</comment>
<proteinExistence type="predicted"/>
<evidence type="ECO:0000313" key="1">
    <source>
        <dbReference type="EMBL" id="MEQ2299793.1"/>
    </source>
</evidence>
<dbReference type="EMBL" id="JAHRIP010048492">
    <property type="protein sequence ID" value="MEQ2299793.1"/>
    <property type="molecule type" value="Genomic_DNA"/>
</dbReference>
<sequence length="154" mass="17023">MTIGAAELAGRRCDRCSSLTHQFRGLYEGGSPALLHVPQPCSLLKISRKPLITVWTLDSFHAVGPPAYLSVWLSEPCPPSYGSSGIIKKPQWNQHYLTVPDSQPSPPWWIAPPKYQMAFLETSLLVHLINSLNISLFECSLHVGQIGLKNDDTS</sequence>
<dbReference type="Proteomes" id="UP001469553">
    <property type="component" value="Unassembled WGS sequence"/>
</dbReference>
<protein>
    <submittedName>
        <fullName evidence="1">Uncharacterized protein</fullName>
    </submittedName>
</protein>
<accession>A0ABV0Z2Q0</accession>
<gene>
    <name evidence="1" type="ORF">AMECASPLE_018697</name>
</gene>
<keyword evidence="2" id="KW-1185">Reference proteome</keyword>
<name>A0ABV0Z2Q0_9TELE</name>
<reference evidence="1 2" key="1">
    <citation type="submission" date="2021-06" db="EMBL/GenBank/DDBJ databases">
        <authorList>
            <person name="Palmer J.M."/>
        </authorList>
    </citation>
    <scope>NUCLEOTIDE SEQUENCE [LARGE SCALE GENOMIC DNA]</scope>
    <source>
        <strain evidence="1 2">AS_MEX2019</strain>
        <tissue evidence="1">Muscle</tissue>
    </source>
</reference>
<evidence type="ECO:0000313" key="2">
    <source>
        <dbReference type="Proteomes" id="UP001469553"/>
    </source>
</evidence>